<dbReference type="InterPro" id="IPR016169">
    <property type="entry name" value="FAD-bd_PCMH_sub2"/>
</dbReference>
<keyword evidence="1" id="KW-0285">Flavoprotein</keyword>
<dbReference type="InterPro" id="IPR016167">
    <property type="entry name" value="FAD-bd_PCMH_sub1"/>
</dbReference>
<gene>
    <name evidence="5" type="ORF">KCX82_10015</name>
</gene>
<evidence type="ECO:0000313" key="6">
    <source>
        <dbReference type="Proteomes" id="UP000675664"/>
    </source>
</evidence>
<dbReference type="InterPro" id="IPR002346">
    <property type="entry name" value="Mopterin_DH_FAD-bd"/>
</dbReference>
<evidence type="ECO:0000259" key="4">
    <source>
        <dbReference type="PROSITE" id="PS51387"/>
    </source>
</evidence>
<dbReference type="Gene3D" id="3.30.465.10">
    <property type="match status" value="1"/>
</dbReference>
<reference evidence="5" key="1">
    <citation type="submission" date="2021-04" db="EMBL/GenBank/DDBJ databases">
        <title>Sinoanaerobacter chloroacetimidivorans sp. nov., an obligate anaerobic bacterium isolated from anaerobic sludge.</title>
        <authorList>
            <person name="Bao Y."/>
        </authorList>
    </citation>
    <scope>NUCLEOTIDE SEQUENCE</scope>
    <source>
        <strain evidence="5">BAD-6</strain>
    </source>
</reference>
<dbReference type="SUPFAM" id="SSF55447">
    <property type="entry name" value="CO dehydrogenase flavoprotein C-terminal domain-like"/>
    <property type="match status" value="1"/>
</dbReference>
<dbReference type="InterPro" id="IPR036318">
    <property type="entry name" value="FAD-bd_PCMH-like_sf"/>
</dbReference>
<dbReference type="GO" id="GO:0016491">
    <property type="term" value="F:oxidoreductase activity"/>
    <property type="evidence" value="ECO:0007669"/>
    <property type="project" value="UniProtKB-KW"/>
</dbReference>
<dbReference type="PANTHER" id="PTHR42659">
    <property type="entry name" value="XANTHINE DEHYDROGENASE SUBUNIT C-RELATED"/>
    <property type="match status" value="1"/>
</dbReference>
<evidence type="ECO:0000256" key="3">
    <source>
        <dbReference type="ARBA" id="ARBA00023002"/>
    </source>
</evidence>
<dbReference type="SUPFAM" id="SSF56176">
    <property type="entry name" value="FAD-binding/transporter-associated domain-like"/>
    <property type="match status" value="1"/>
</dbReference>
<dbReference type="InterPro" id="IPR051312">
    <property type="entry name" value="Diverse_Substr_Oxidored"/>
</dbReference>
<dbReference type="EMBL" id="JAGSND010000005">
    <property type="protein sequence ID" value="MBR0598208.1"/>
    <property type="molecule type" value="Genomic_DNA"/>
</dbReference>
<keyword evidence="3" id="KW-0560">Oxidoreductase</keyword>
<dbReference type="InterPro" id="IPR036683">
    <property type="entry name" value="CO_DH_flav_C_dom_sf"/>
</dbReference>
<dbReference type="InterPro" id="IPR016166">
    <property type="entry name" value="FAD-bd_PCMH"/>
</dbReference>
<dbReference type="PROSITE" id="PS51387">
    <property type="entry name" value="FAD_PCMH"/>
    <property type="match status" value="1"/>
</dbReference>
<proteinExistence type="predicted"/>
<reference evidence="5" key="2">
    <citation type="submission" date="2021-04" db="EMBL/GenBank/DDBJ databases">
        <authorList>
            <person name="Liu J."/>
        </authorList>
    </citation>
    <scope>NUCLEOTIDE SEQUENCE</scope>
    <source>
        <strain evidence="5">BAD-6</strain>
    </source>
</reference>
<dbReference type="GO" id="GO:0071949">
    <property type="term" value="F:FAD binding"/>
    <property type="evidence" value="ECO:0007669"/>
    <property type="project" value="InterPro"/>
</dbReference>
<evidence type="ECO:0000256" key="2">
    <source>
        <dbReference type="ARBA" id="ARBA00022827"/>
    </source>
</evidence>
<organism evidence="5 6">
    <name type="scientific">Sinanaerobacter chloroacetimidivorans</name>
    <dbReference type="NCBI Taxonomy" id="2818044"/>
    <lineage>
        <taxon>Bacteria</taxon>
        <taxon>Bacillati</taxon>
        <taxon>Bacillota</taxon>
        <taxon>Clostridia</taxon>
        <taxon>Peptostreptococcales</taxon>
        <taxon>Anaerovoracaceae</taxon>
        <taxon>Sinanaerobacter</taxon>
    </lineage>
</organism>
<protein>
    <submittedName>
        <fullName evidence="5">FAD binding domain-containing protein</fullName>
    </submittedName>
</protein>
<dbReference type="Pfam" id="PF00941">
    <property type="entry name" value="FAD_binding_5"/>
    <property type="match status" value="1"/>
</dbReference>
<dbReference type="Gene3D" id="3.30.43.10">
    <property type="entry name" value="Uridine Diphospho-n-acetylenolpyruvylglucosamine Reductase, domain 2"/>
    <property type="match status" value="1"/>
</dbReference>
<evidence type="ECO:0000256" key="1">
    <source>
        <dbReference type="ARBA" id="ARBA00022630"/>
    </source>
</evidence>
<dbReference type="Proteomes" id="UP000675664">
    <property type="component" value="Unassembled WGS sequence"/>
</dbReference>
<name>A0A8J8B113_9FIRM</name>
<dbReference type="AlphaFoldDB" id="A0A8J8B113"/>
<evidence type="ECO:0000313" key="5">
    <source>
        <dbReference type="EMBL" id="MBR0598208.1"/>
    </source>
</evidence>
<accession>A0A8J8B113</accession>
<keyword evidence="6" id="KW-1185">Reference proteome</keyword>
<comment type="caution">
    <text evidence="5">The sequence shown here is derived from an EMBL/GenBank/DDBJ whole genome shotgun (WGS) entry which is preliminary data.</text>
</comment>
<sequence length="276" mass="30898">MIPFPFDYYRPDSISEAVRAYRDLDAQGKEPLYYSGGSEIISMARSNHIFTKAVIDLKAIPESLELKYHAGKLVIGSSVTLSSLTESNVYPLMSKACGRIADHTMQCKITVGGNVCGTIIYKEALLPLLLSDCSVVIAGEGNPRHVPIHLIFNKEWKLSKGEFIVQFIIDGKYLELPYFHIKKTKNEKIDYPLLSLAAFIDSGNIKAAFSGLCEFPFRSMEIESELNKKNIPVEERIKNVFNLLPAPVLNDISGSDQYRLFVLKNTLLNVMNELEG</sequence>
<dbReference type="RefSeq" id="WP_227018331.1">
    <property type="nucleotide sequence ID" value="NZ_JAGSND010000005.1"/>
</dbReference>
<feature type="domain" description="FAD-binding PCMH-type" evidence="4">
    <location>
        <begin position="1"/>
        <end position="174"/>
    </location>
</feature>
<dbReference type="PANTHER" id="PTHR42659:SF2">
    <property type="entry name" value="XANTHINE DEHYDROGENASE SUBUNIT C-RELATED"/>
    <property type="match status" value="1"/>
</dbReference>
<keyword evidence="2" id="KW-0274">FAD</keyword>